<dbReference type="GO" id="GO:0000324">
    <property type="term" value="C:fungal-type vacuole"/>
    <property type="evidence" value="ECO:0007669"/>
    <property type="project" value="TreeGrafter"/>
</dbReference>
<evidence type="ECO:0000256" key="10">
    <source>
        <dbReference type="SAM" id="MobiDB-lite"/>
    </source>
</evidence>
<evidence type="ECO:0000256" key="11">
    <source>
        <dbReference type="SAM" id="Phobius"/>
    </source>
</evidence>
<dbReference type="Pfam" id="PF00723">
    <property type="entry name" value="Glyco_hydro_15"/>
    <property type="match status" value="1"/>
</dbReference>
<keyword evidence="6" id="KW-0326">Glycosidase</keyword>
<dbReference type="EC" id="3.2.1.3" evidence="3"/>
<organism evidence="13 14">
    <name type="scientific">Microbotryum silenes-dioicae</name>
    <dbReference type="NCBI Taxonomy" id="796604"/>
    <lineage>
        <taxon>Eukaryota</taxon>
        <taxon>Fungi</taxon>
        <taxon>Dikarya</taxon>
        <taxon>Basidiomycota</taxon>
        <taxon>Pucciniomycotina</taxon>
        <taxon>Microbotryomycetes</taxon>
        <taxon>Microbotryales</taxon>
        <taxon>Microbotryaceae</taxon>
        <taxon>Microbotryum</taxon>
    </lineage>
</organism>
<dbReference type="InterPro" id="IPR011613">
    <property type="entry name" value="GH15-like"/>
</dbReference>
<dbReference type="GO" id="GO:0004339">
    <property type="term" value="F:glucan 1,4-alpha-glucosidase activity"/>
    <property type="evidence" value="ECO:0007669"/>
    <property type="project" value="UniProtKB-EC"/>
</dbReference>
<sequence>MSEKTSPAKVPPQSLAATSGKDEVPRSAVRRRPRPRGHRDDIDSSGSFCWWFAPIFLFASMILLNASMTSVERFQYVTSYPSRFTLQGFPNDLKELLVFVVPTQVKTLYKHIEHGRDPRHWGLQRWIDWEEKVAWKRLLENVHPDGTAEGCVVASPSKESPDYWSVSSVRMIQNSIATKAGSGKRRYEWTRDSALVMRNLVQAYTKAGVTKHRKLIDEYIRATRIIQSKQTTIGGFYDGGLGDVKYHVDHEPFLGEWGRPQNDGPALRVITLAEFAQHQLDQGKEQEIEFVKTVLYDSVLPTKVGHTPSPQAENDARSNPFASPQSVIKGDLEHISNRWSYAGFDLWEEVSGSHFYTLLAIHRALIVGADLAKRLEDPKAASYYLQQADEISRVLEEFWSPKKGLIRVSLNQSTGRDSEENAHRGDAAYGKESELDSAILLAVLHSGQGTEWNEKNDKVLSTLEKLVEVFKPIYPINERTKSASALGRYPEDRYDGLGLSVGHPWYLCTLAASEILYKSSLQLSTSHKPLLITSTNHAHYARFIPLPPSEKLSKDGLTIKAGARAIREIARGQIKWGDEFVGIVQEYARRNGSLNEQFNRYTGEGRGARDLTWSYAAFITASQARREAKQALESGL</sequence>
<reference evidence="13 14" key="1">
    <citation type="submission" date="2016-11" db="EMBL/GenBank/DDBJ databases">
        <authorList>
            <person name="Jaros S."/>
            <person name="Januszkiewicz K."/>
            <person name="Wedrychowicz H."/>
        </authorList>
    </citation>
    <scope>NUCLEOTIDE SEQUENCE [LARGE SCALE GENOMIC DNA]</scope>
</reference>
<feature type="transmembrane region" description="Helical" evidence="11">
    <location>
        <begin position="48"/>
        <end position="68"/>
    </location>
</feature>
<feature type="domain" description="GH15-like" evidence="12">
    <location>
        <begin position="136"/>
        <end position="622"/>
    </location>
</feature>
<dbReference type="Proteomes" id="UP000249464">
    <property type="component" value="Unassembled WGS sequence"/>
</dbReference>
<proteinExistence type="inferred from homology"/>
<dbReference type="PRINTS" id="PR00736">
    <property type="entry name" value="GLHYDRLASE15"/>
</dbReference>
<keyword evidence="7" id="KW-0624">Polysaccharide degradation</keyword>
<dbReference type="SUPFAM" id="SSF48208">
    <property type="entry name" value="Six-hairpin glycosidases"/>
    <property type="match status" value="1"/>
</dbReference>
<protein>
    <recommendedName>
        <fullName evidence="3">glucan 1,4-alpha-glucosidase</fullName>
        <ecNumber evidence="3">3.2.1.3</ecNumber>
    </recommendedName>
    <alternativeName>
        <fullName evidence="9">1,4-alpha-D-glucan glucohydrolase</fullName>
    </alternativeName>
    <alternativeName>
        <fullName evidence="8">Glucan 1,4-alpha-glucosidase</fullName>
    </alternativeName>
</protein>
<keyword evidence="11" id="KW-0472">Membrane</keyword>
<dbReference type="STRING" id="796604.A0A2X0MCE0"/>
<dbReference type="EMBL" id="FQNC01000045">
    <property type="protein sequence ID" value="SGY63220.1"/>
    <property type="molecule type" value="Genomic_DNA"/>
</dbReference>
<evidence type="ECO:0000259" key="12">
    <source>
        <dbReference type="Pfam" id="PF00723"/>
    </source>
</evidence>
<evidence type="ECO:0000256" key="9">
    <source>
        <dbReference type="ARBA" id="ARBA00033473"/>
    </source>
</evidence>
<evidence type="ECO:0000256" key="1">
    <source>
        <dbReference type="ARBA" id="ARBA00001863"/>
    </source>
</evidence>
<dbReference type="InterPro" id="IPR008928">
    <property type="entry name" value="6-hairpin_glycosidase_sf"/>
</dbReference>
<evidence type="ECO:0000313" key="13">
    <source>
        <dbReference type="EMBL" id="SGY63220.1"/>
    </source>
</evidence>
<dbReference type="Gene3D" id="1.50.10.10">
    <property type="match status" value="1"/>
</dbReference>
<keyword evidence="11" id="KW-1133">Transmembrane helix</keyword>
<evidence type="ECO:0000256" key="5">
    <source>
        <dbReference type="ARBA" id="ARBA00023277"/>
    </source>
</evidence>
<evidence type="ECO:0000256" key="4">
    <source>
        <dbReference type="ARBA" id="ARBA00022801"/>
    </source>
</evidence>
<keyword evidence="5" id="KW-0119">Carbohydrate metabolism</keyword>
<gene>
    <name evidence="13" type="primary">BQ5605_C007g04785</name>
    <name evidence="13" type="ORF">BQ5605_C007G04785</name>
</gene>
<feature type="compositionally biased region" description="Basic residues" evidence="10">
    <location>
        <begin position="28"/>
        <end position="37"/>
    </location>
</feature>
<keyword evidence="4" id="KW-0378">Hydrolase</keyword>
<accession>A0A2X0MCE0</accession>
<evidence type="ECO:0000256" key="3">
    <source>
        <dbReference type="ARBA" id="ARBA00012593"/>
    </source>
</evidence>
<evidence type="ECO:0000313" key="14">
    <source>
        <dbReference type="Proteomes" id="UP000249464"/>
    </source>
</evidence>
<name>A0A2X0MCE0_9BASI</name>
<dbReference type="GO" id="GO:0000272">
    <property type="term" value="P:polysaccharide catabolic process"/>
    <property type="evidence" value="ECO:0007669"/>
    <property type="project" value="UniProtKB-KW"/>
</dbReference>
<dbReference type="InterPro" id="IPR012341">
    <property type="entry name" value="6hp_glycosidase-like_sf"/>
</dbReference>
<evidence type="ECO:0000256" key="6">
    <source>
        <dbReference type="ARBA" id="ARBA00023295"/>
    </source>
</evidence>
<dbReference type="PANTHER" id="PTHR31616:SF9">
    <property type="entry name" value="GLUCOAMYLASE, INTRACELLULAR SPORULATION-SPECIFIC"/>
    <property type="match status" value="1"/>
</dbReference>
<comment type="catalytic activity">
    <reaction evidence="1">
        <text>Hydrolysis of terminal (1-&gt;4)-linked alpha-D-glucose residues successively from non-reducing ends of the chains with release of beta-D-glucose.</text>
        <dbReference type="EC" id="3.2.1.3"/>
    </reaction>
</comment>
<keyword evidence="11" id="KW-0812">Transmembrane</keyword>
<evidence type="ECO:0000256" key="8">
    <source>
        <dbReference type="ARBA" id="ARBA00033442"/>
    </source>
</evidence>
<dbReference type="InterPro" id="IPR000165">
    <property type="entry name" value="Glucoamylase"/>
</dbReference>
<evidence type="ECO:0000256" key="2">
    <source>
        <dbReference type="ARBA" id="ARBA00006188"/>
    </source>
</evidence>
<feature type="region of interest" description="Disordered" evidence="10">
    <location>
        <begin position="1"/>
        <end position="41"/>
    </location>
</feature>
<dbReference type="PANTHER" id="PTHR31616">
    <property type="entry name" value="TREHALASE"/>
    <property type="match status" value="1"/>
</dbReference>
<comment type="similarity">
    <text evidence="2">Belongs to the glycosyl hydrolase 15 family.</text>
</comment>
<keyword evidence="14" id="KW-1185">Reference proteome</keyword>
<evidence type="ECO:0000256" key="7">
    <source>
        <dbReference type="ARBA" id="ARBA00023326"/>
    </source>
</evidence>
<dbReference type="AlphaFoldDB" id="A0A2X0MCE0"/>